<evidence type="ECO:0000313" key="2">
    <source>
        <dbReference type="Proteomes" id="UP001589710"/>
    </source>
</evidence>
<name>A0ABV5R279_9ACTN</name>
<protein>
    <recommendedName>
        <fullName evidence="3">Transposase</fullName>
    </recommendedName>
</protein>
<sequence>MVAVEHSITVAVWHMLHDHVPYHELGGSYLTQRDPERTAHRAVFRLNELGYRVTLDPMEAAG</sequence>
<accession>A0ABV5R279</accession>
<organism evidence="1 2">
    <name type="scientific">Streptomyces yanii</name>
    <dbReference type="NCBI Taxonomy" id="78510"/>
    <lineage>
        <taxon>Bacteria</taxon>
        <taxon>Bacillati</taxon>
        <taxon>Actinomycetota</taxon>
        <taxon>Actinomycetes</taxon>
        <taxon>Kitasatosporales</taxon>
        <taxon>Streptomycetaceae</taxon>
        <taxon>Streptomyces</taxon>
    </lineage>
</organism>
<keyword evidence="2" id="KW-1185">Reference proteome</keyword>
<dbReference type="Proteomes" id="UP001589710">
    <property type="component" value="Unassembled WGS sequence"/>
</dbReference>
<dbReference type="RefSeq" id="WP_345518972.1">
    <property type="nucleotide sequence ID" value="NZ_BAAAXD010000051.1"/>
</dbReference>
<dbReference type="EMBL" id="JBHMCG010000027">
    <property type="protein sequence ID" value="MFB9571963.1"/>
    <property type="molecule type" value="Genomic_DNA"/>
</dbReference>
<evidence type="ECO:0008006" key="3">
    <source>
        <dbReference type="Google" id="ProtNLM"/>
    </source>
</evidence>
<proteinExistence type="predicted"/>
<gene>
    <name evidence="1" type="ORF">ACFFTL_06365</name>
</gene>
<comment type="caution">
    <text evidence="1">The sequence shown here is derived from an EMBL/GenBank/DDBJ whole genome shotgun (WGS) entry which is preliminary data.</text>
</comment>
<reference evidence="1 2" key="1">
    <citation type="submission" date="2024-09" db="EMBL/GenBank/DDBJ databases">
        <authorList>
            <person name="Sun Q."/>
            <person name="Mori K."/>
        </authorList>
    </citation>
    <scope>NUCLEOTIDE SEQUENCE [LARGE SCALE GENOMIC DNA]</scope>
    <source>
        <strain evidence="1 2">JCM 3331</strain>
    </source>
</reference>
<evidence type="ECO:0000313" key="1">
    <source>
        <dbReference type="EMBL" id="MFB9571963.1"/>
    </source>
</evidence>